<dbReference type="InterPro" id="IPR041569">
    <property type="entry name" value="AAA_lid_3"/>
</dbReference>
<evidence type="ECO:0000256" key="5">
    <source>
        <dbReference type="ARBA" id="ARBA00061477"/>
    </source>
</evidence>
<organism evidence="7 8">
    <name type="scientific">Mesorhabditis belari</name>
    <dbReference type="NCBI Taxonomy" id="2138241"/>
    <lineage>
        <taxon>Eukaryota</taxon>
        <taxon>Metazoa</taxon>
        <taxon>Ecdysozoa</taxon>
        <taxon>Nematoda</taxon>
        <taxon>Chromadorea</taxon>
        <taxon>Rhabditida</taxon>
        <taxon>Rhabditina</taxon>
        <taxon>Rhabditomorpha</taxon>
        <taxon>Rhabditoidea</taxon>
        <taxon>Rhabditidae</taxon>
        <taxon>Mesorhabditinae</taxon>
        <taxon>Mesorhabditis</taxon>
    </lineage>
</organism>
<dbReference type="Gene3D" id="1.10.8.60">
    <property type="match status" value="2"/>
</dbReference>
<dbReference type="CDD" id="cd19511">
    <property type="entry name" value="RecA-like_CDC48_r2-like"/>
    <property type="match status" value="1"/>
</dbReference>
<dbReference type="Proteomes" id="UP000887575">
    <property type="component" value="Unassembled WGS sequence"/>
</dbReference>
<dbReference type="Pfam" id="PF00004">
    <property type="entry name" value="AAA"/>
    <property type="match status" value="1"/>
</dbReference>
<dbReference type="InterPro" id="IPR003959">
    <property type="entry name" value="ATPase_AAA_core"/>
</dbReference>
<reference evidence="8" key="1">
    <citation type="submission" date="2024-02" db="UniProtKB">
        <authorList>
            <consortium name="WormBaseParasite"/>
        </authorList>
    </citation>
    <scope>IDENTIFICATION</scope>
</reference>
<dbReference type="GO" id="GO:0005737">
    <property type="term" value="C:cytoplasm"/>
    <property type="evidence" value="ECO:0007669"/>
    <property type="project" value="UniProtKB-SubCell"/>
</dbReference>
<dbReference type="SUPFAM" id="SSF52540">
    <property type="entry name" value="P-loop containing nucleoside triphosphate hydrolases"/>
    <property type="match status" value="2"/>
</dbReference>
<proteinExistence type="inferred from homology"/>
<keyword evidence="3" id="KW-0547">Nucleotide-binding</keyword>
<dbReference type="WBParaSite" id="MBELARI_LOCUS20545">
    <property type="protein sequence ID" value="MBELARI_LOCUS20545"/>
    <property type="gene ID" value="MBELARI_LOCUS20545"/>
</dbReference>
<dbReference type="InterPro" id="IPR050168">
    <property type="entry name" value="AAA_ATPase_domain"/>
</dbReference>
<name>A0AAF3F4E7_9BILA</name>
<keyword evidence="4" id="KW-0067">ATP-binding</keyword>
<evidence type="ECO:0000256" key="4">
    <source>
        <dbReference type="ARBA" id="ARBA00022840"/>
    </source>
</evidence>
<sequence length="725" mass="80413">MSSKKKPIFECAKCGRHFLSKDEPKHVAGCPDREDKAMIPSLDAGGLFVGLVQPVEDFQKYLPNDATGWSKFHSILVNPSTLNLWGIVPRQPCRMKNGETTLIVTPWPCKEVSMLRIATRSAPNESLVQLTPISDYSTVKRMEVRLDEKFQRFTNDTQLGAFLEAYLMYGFFSEDSPIIVSYFGHKITLHPITPIDVKMENMKLGEEAPTMNEQSLVLHLASGCSILVTQQGQKRNSAPETRDPLEAIGGCSLVKKALVRYIVEPIKKNTNPCSLLLWGLAGNGKTLLVNAVEKILGANTLKIMSLDELAEKQSLIGEKTTLLVDITTYQREHKAYSILSELMSSGKVYCVLLTARSADDVEIGTRIRFPREIELPVPNETERLEILRVLSGDSLEGPKMMEIARITHGFTGSDLKNLLELANYEQGDDLVQKLEKAQRLIRPTGIRQFILEVPDVKWASIGGNQALKLEVQQAVLWPRQYPEAFARFGVQPPSGILLYGPPGCSKTLIARALANESKMNFLAVKGPELFSKWVGESEKAVRDLFARARQVAPTIVFFDEIDAVGQSRGATGSSVGDRVLAQLLTELDGLEKRSGVILLAATNRPDQLDSALLRPGRLDRAIYVGLPDEESRREIIELSLKTMNANNAIADDLDIDELVRRTDGYSGAEIVALCQTAAMIAMRESVHIQAVSWHHFTLSLRAIVPRTDKSLIDVYEKFSKGNTSV</sequence>
<dbReference type="AlphaFoldDB" id="A0AAF3F4E7"/>
<dbReference type="PANTHER" id="PTHR23077:SF27">
    <property type="entry name" value="ATPASE FAMILY GENE 2 PROTEIN HOMOLOG A"/>
    <property type="match status" value="1"/>
</dbReference>
<dbReference type="Gene3D" id="3.40.50.300">
    <property type="entry name" value="P-loop containing nucleotide triphosphate hydrolases"/>
    <property type="match status" value="2"/>
</dbReference>
<evidence type="ECO:0000259" key="6">
    <source>
        <dbReference type="SMART" id="SM00382"/>
    </source>
</evidence>
<comment type="similarity">
    <text evidence="5">Belongs to the AAA ATPase family. AFG2 subfamily.</text>
</comment>
<keyword evidence="2" id="KW-0963">Cytoplasm</keyword>
<dbReference type="FunFam" id="3.40.50.300:FF:000567">
    <property type="entry name" value="ATPase, AAA family protein"/>
    <property type="match status" value="1"/>
</dbReference>
<evidence type="ECO:0000256" key="2">
    <source>
        <dbReference type="ARBA" id="ARBA00022490"/>
    </source>
</evidence>
<dbReference type="GO" id="GO:0005524">
    <property type="term" value="F:ATP binding"/>
    <property type="evidence" value="ECO:0007669"/>
    <property type="project" value="UniProtKB-KW"/>
</dbReference>
<dbReference type="GO" id="GO:0016887">
    <property type="term" value="F:ATP hydrolysis activity"/>
    <property type="evidence" value="ECO:0007669"/>
    <property type="project" value="InterPro"/>
</dbReference>
<dbReference type="InterPro" id="IPR003960">
    <property type="entry name" value="ATPase_AAA_CS"/>
</dbReference>
<dbReference type="Pfam" id="PF17862">
    <property type="entry name" value="AAA_lid_3"/>
    <property type="match status" value="1"/>
</dbReference>
<dbReference type="InterPro" id="IPR003593">
    <property type="entry name" value="AAA+_ATPase"/>
</dbReference>
<dbReference type="PANTHER" id="PTHR23077">
    <property type="entry name" value="AAA-FAMILY ATPASE"/>
    <property type="match status" value="1"/>
</dbReference>
<evidence type="ECO:0000313" key="8">
    <source>
        <dbReference type="WBParaSite" id="MBELARI_LOCUS20545"/>
    </source>
</evidence>
<feature type="domain" description="AAA+ ATPase" evidence="6">
    <location>
        <begin position="492"/>
        <end position="628"/>
    </location>
</feature>
<dbReference type="SMART" id="SM00382">
    <property type="entry name" value="AAA"/>
    <property type="match status" value="1"/>
</dbReference>
<comment type="subcellular location">
    <subcellularLocation>
        <location evidence="1">Cytoplasm</location>
    </subcellularLocation>
</comment>
<evidence type="ECO:0000313" key="7">
    <source>
        <dbReference type="Proteomes" id="UP000887575"/>
    </source>
</evidence>
<dbReference type="InterPro" id="IPR027417">
    <property type="entry name" value="P-loop_NTPase"/>
</dbReference>
<accession>A0AAF3F4E7</accession>
<evidence type="ECO:0000256" key="1">
    <source>
        <dbReference type="ARBA" id="ARBA00004496"/>
    </source>
</evidence>
<evidence type="ECO:0000256" key="3">
    <source>
        <dbReference type="ARBA" id="ARBA00022741"/>
    </source>
</evidence>
<protein>
    <recommendedName>
        <fullName evidence="6">AAA+ ATPase domain-containing protein</fullName>
    </recommendedName>
</protein>
<dbReference type="PROSITE" id="PS00674">
    <property type="entry name" value="AAA"/>
    <property type="match status" value="1"/>
</dbReference>
<keyword evidence="7" id="KW-1185">Reference proteome</keyword>